<dbReference type="InterPro" id="IPR051784">
    <property type="entry name" value="Nod_factor_ABC_transporter"/>
</dbReference>
<name>A0A3Q9HRC6_9FIRM</name>
<dbReference type="KEGG" id="aft:BBF96_09455"/>
<feature type="transmembrane region" description="Helical" evidence="5">
    <location>
        <begin position="175"/>
        <end position="193"/>
    </location>
</feature>
<feature type="domain" description="ABC transmembrane type-2" evidence="6">
    <location>
        <begin position="25"/>
        <end position="253"/>
    </location>
</feature>
<sequence length="266" mass="31164">MGEFFKVFVFSFKKQVREFKRYPNFFLKSFFYTPFAIILPYWFTIRVFLGQDDLESLNMTFTLLLGAILWNFIYFSVIESYNIINRELNTGTIELIYLSPASRIAWLLGSSFAPSLMFLFSLGAVTTLFYFLFRLSVTINLWTFSIALLMTVISSWSMSLMVFILTIWLKKIFNVLNFSLEVIAIFVGILYPVTYLPIYIRWISYCIPVTYGISLIRESFMSGYSSHILLDIVALSVLTVIYMAFSVTFFTRLERRLKNNGNFLKF</sequence>
<evidence type="ECO:0000256" key="3">
    <source>
        <dbReference type="ARBA" id="ARBA00022989"/>
    </source>
</evidence>
<evidence type="ECO:0000256" key="4">
    <source>
        <dbReference type="ARBA" id="ARBA00023136"/>
    </source>
</evidence>
<dbReference type="PANTHER" id="PTHR43229">
    <property type="entry name" value="NODULATION PROTEIN J"/>
    <property type="match status" value="1"/>
</dbReference>
<dbReference type="EMBL" id="CP016379">
    <property type="protein sequence ID" value="AZR73595.1"/>
    <property type="molecule type" value="Genomic_DNA"/>
</dbReference>
<evidence type="ECO:0000256" key="1">
    <source>
        <dbReference type="ARBA" id="ARBA00004141"/>
    </source>
</evidence>
<keyword evidence="8" id="KW-1185">Reference proteome</keyword>
<feature type="transmembrane region" description="Helical" evidence="5">
    <location>
        <begin position="139"/>
        <end position="168"/>
    </location>
</feature>
<feature type="transmembrane region" description="Helical" evidence="5">
    <location>
        <begin position="25"/>
        <end position="43"/>
    </location>
</feature>
<keyword evidence="4 5" id="KW-0472">Membrane</keyword>
<evidence type="ECO:0000259" key="6">
    <source>
        <dbReference type="PROSITE" id="PS51012"/>
    </source>
</evidence>
<feature type="transmembrane region" description="Helical" evidence="5">
    <location>
        <begin position="63"/>
        <end position="84"/>
    </location>
</feature>
<keyword evidence="5" id="KW-0813">Transport</keyword>
<evidence type="ECO:0000256" key="2">
    <source>
        <dbReference type="ARBA" id="ARBA00022692"/>
    </source>
</evidence>
<dbReference type="PROSITE" id="PS51012">
    <property type="entry name" value="ABC_TM2"/>
    <property type="match status" value="1"/>
</dbReference>
<gene>
    <name evidence="7" type="ORF">BBF96_09455</name>
</gene>
<keyword evidence="2 5" id="KW-0812">Transmembrane</keyword>
<dbReference type="PANTHER" id="PTHR43229:SF2">
    <property type="entry name" value="NODULATION PROTEIN J"/>
    <property type="match status" value="1"/>
</dbReference>
<dbReference type="InterPro" id="IPR047817">
    <property type="entry name" value="ABC2_TM_bact-type"/>
</dbReference>
<protein>
    <recommendedName>
        <fullName evidence="5">Transport permease protein</fullName>
    </recommendedName>
</protein>
<evidence type="ECO:0000256" key="5">
    <source>
        <dbReference type="RuleBase" id="RU361157"/>
    </source>
</evidence>
<comment type="subcellular location">
    <subcellularLocation>
        <location evidence="5">Cell membrane</location>
        <topology evidence="5">Multi-pass membrane protein</topology>
    </subcellularLocation>
    <subcellularLocation>
        <location evidence="1">Membrane</location>
        <topology evidence="1">Multi-pass membrane protein</topology>
    </subcellularLocation>
</comment>
<dbReference type="GO" id="GO:0005886">
    <property type="term" value="C:plasma membrane"/>
    <property type="evidence" value="ECO:0007669"/>
    <property type="project" value="UniProtKB-SubCell"/>
</dbReference>
<organism evidence="7 8">
    <name type="scientific">Anoxybacter fermentans</name>
    <dbReference type="NCBI Taxonomy" id="1323375"/>
    <lineage>
        <taxon>Bacteria</taxon>
        <taxon>Bacillati</taxon>
        <taxon>Bacillota</taxon>
        <taxon>Clostridia</taxon>
        <taxon>Halanaerobiales</taxon>
        <taxon>Anoxybacter</taxon>
    </lineage>
</organism>
<comment type="similarity">
    <text evidence="5">Belongs to the ABC-2 integral membrane protein family.</text>
</comment>
<dbReference type="GO" id="GO:0140359">
    <property type="term" value="F:ABC-type transporter activity"/>
    <property type="evidence" value="ECO:0007669"/>
    <property type="project" value="InterPro"/>
</dbReference>
<keyword evidence="5" id="KW-1003">Cell membrane</keyword>
<feature type="transmembrane region" description="Helical" evidence="5">
    <location>
        <begin position="105"/>
        <end position="133"/>
    </location>
</feature>
<dbReference type="OrthoDB" id="9776218at2"/>
<accession>A0A3Q9HRC6</accession>
<reference evidence="7 8" key="1">
    <citation type="submission" date="2016-07" db="EMBL/GenBank/DDBJ databases">
        <title>Genome and transcriptome analysis of iron-reducing fermentative bacteria Anoxybacter fermentans.</title>
        <authorList>
            <person name="Zeng X."/>
            <person name="Shao Z."/>
        </authorList>
    </citation>
    <scope>NUCLEOTIDE SEQUENCE [LARGE SCALE GENOMIC DNA]</scope>
    <source>
        <strain evidence="7 8">DY22613</strain>
    </source>
</reference>
<dbReference type="InterPro" id="IPR013525">
    <property type="entry name" value="ABC2_TM"/>
</dbReference>
<feature type="transmembrane region" description="Helical" evidence="5">
    <location>
        <begin position="228"/>
        <end position="250"/>
    </location>
</feature>
<keyword evidence="3 5" id="KW-1133">Transmembrane helix</keyword>
<dbReference type="AlphaFoldDB" id="A0A3Q9HRC6"/>
<dbReference type="RefSeq" id="WP_127016935.1">
    <property type="nucleotide sequence ID" value="NZ_CP016379.1"/>
</dbReference>
<dbReference type="Pfam" id="PF01061">
    <property type="entry name" value="ABC2_membrane"/>
    <property type="match status" value="1"/>
</dbReference>
<evidence type="ECO:0000313" key="7">
    <source>
        <dbReference type="EMBL" id="AZR73595.1"/>
    </source>
</evidence>
<evidence type="ECO:0000313" key="8">
    <source>
        <dbReference type="Proteomes" id="UP000267250"/>
    </source>
</evidence>
<dbReference type="Proteomes" id="UP000267250">
    <property type="component" value="Chromosome"/>
</dbReference>
<proteinExistence type="inferred from homology"/>